<reference evidence="3" key="2">
    <citation type="submission" date="2025-09" db="UniProtKB">
        <authorList>
            <consortium name="Ensembl"/>
        </authorList>
    </citation>
    <scope>IDENTIFICATION</scope>
</reference>
<dbReference type="InterPro" id="IPR052638">
    <property type="entry name" value="PiggyBac_TE-derived"/>
</dbReference>
<protein>
    <recommendedName>
        <fullName evidence="2">PiggyBac transposable element-derived protein domain-containing protein</fullName>
    </recommendedName>
</protein>
<proteinExistence type="predicted"/>
<sequence>MPRDLSYHLDKAFNIVIVPHNDKDAVVSDCDSDGSDMDYGGETGHLPAKLLSACSELMQKENERNNEDDCPPTTITSLPTIDIKELGMSTPKRVQPEEPGASPCQRVQSKEPQANVQVMKNKDRVFKRSKRPTTAGIPTHTVYSPNAAECVKQNLPNPMDVFLLLFPPTLRELTVKMWKLYSTQTKDKQLYLNMDDSVSRRHIFWSLDSDVHNKNISDAMQRNQFDDMMASIHVVDNTKITDYPFFKVRPIPFLQNHYHPILWLPWILADQAQVPQGRKFFHDNLFNSLSLLDERRKSGFGSSGTIRQNCLFDVPFKSQKDFKKLPRGTSEVLTQGEKMLVRWKDNNVVTVATNMEEKCKINKYNEHMGGVDLHDLQVSRFHVSIRSKKWWWPFFLCYWRTIDLLTFSRECCSLLCKSSSIEPWKDISSGHKVKDQARYDKYSHWPINTMQRFHRCRYCDKRTTCEKCKAPLHIECLMGSLIYHCSKV</sequence>
<evidence type="ECO:0000313" key="3">
    <source>
        <dbReference type="Ensembl" id="ENSLBEP00000029445.1"/>
    </source>
</evidence>
<dbReference type="InParanoid" id="A0A3Q3N6B1"/>
<organism evidence="3 4">
    <name type="scientific">Labrus bergylta</name>
    <name type="common">ballan wrasse</name>
    <dbReference type="NCBI Taxonomy" id="56723"/>
    <lineage>
        <taxon>Eukaryota</taxon>
        <taxon>Metazoa</taxon>
        <taxon>Chordata</taxon>
        <taxon>Craniata</taxon>
        <taxon>Vertebrata</taxon>
        <taxon>Euteleostomi</taxon>
        <taxon>Actinopterygii</taxon>
        <taxon>Neopterygii</taxon>
        <taxon>Teleostei</taxon>
        <taxon>Neoteleostei</taxon>
        <taxon>Acanthomorphata</taxon>
        <taxon>Eupercaria</taxon>
        <taxon>Labriformes</taxon>
        <taxon>Labridae</taxon>
        <taxon>Labrus</taxon>
    </lineage>
</organism>
<dbReference type="AlphaFoldDB" id="A0A3Q3N6B1"/>
<dbReference type="GeneTree" id="ENSGT00940000166543"/>
<evidence type="ECO:0000259" key="2">
    <source>
        <dbReference type="Pfam" id="PF13843"/>
    </source>
</evidence>
<accession>A0A3Q3N6B1</accession>
<feature type="region of interest" description="Disordered" evidence="1">
    <location>
        <begin position="91"/>
        <end position="113"/>
    </location>
</feature>
<dbReference type="PANTHER" id="PTHR47055">
    <property type="entry name" value="DDE_TNP_1_7 DOMAIN-CONTAINING PROTEIN"/>
    <property type="match status" value="1"/>
</dbReference>
<name>A0A3Q3N6B1_9LABR</name>
<dbReference type="InterPro" id="IPR029526">
    <property type="entry name" value="PGBD"/>
</dbReference>
<dbReference type="PANTHER" id="PTHR47055:SF3">
    <property type="entry name" value="PHORBOL-ESTER_DAG-TYPE DOMAIN-CONTAINING PROTEIN"/>
    <property type="match status" value="1"/>
</dbReference>
<dbReference type="Proteomes" id="UP000261660">
    <property type="component" value="Unplaced"/>
</dbReference>
<feature type="domain" description="PiggyBac transposable element-derived protein" evidence="2">
    <location>
        <begin position="275"/>
        <end position="395"/>
    </location>
</feature>
<evidence type="ECO:0000313" key="4">
    <source>
        <dbReference type="Proteomes" id="UP000261660"/>
    </source>
</evidence>
<evidence type="ECO:0000256" key="1">
    <source>
        <dbReference type="SAM" id="MobiDB-lite"/>
    </source>
</evidence>
<dbReference type="GO" id="GO:0043565">
    <property type="term" value="F:sequence-specific DNA binding"/>
    <property type="evidence" value="ECO:0007669"/>
    <property type="project" value="TreeGrafter"/>
</dbReference>
<feature type="domain" description="PiggyBac transposable element-derived protein" evidence="2">
    <location>
        <begin position="158"/>
        <end position="251"/>
    </location>
</feature>
<keyword evidence="4" id="KW-1185">Reference proteome</keyword>
<dbReference type="Pfam" id="PF13843">
    <property type="entry name" value="DDE_Tnp_1_7"/>
    <property type="match status" value="2"/>
</dbReference>
<dbReference type="Ensembl" id="ENSLBET00000030844.1">
    <property type="protein sequence ID" value="ENSLBEP00000029445.1"/>
    <property type="gene ID" value="ENSLBEG00000022106.1"/>
</dbReference>
<reference evidence="3" key="1">
    <citation type="submission" date="2025-08" db="UniProtKB">
        <authorList>
            <consortium name="Ensembl"/>
        </authorList>
    </citation>
    <scope>IDENTIFICATION</scope>
</reference>
<dbReference type="STRING" id="56723.ENSLBEP00000029445"/>